<accession>A0AA38HE18</accession>
<dbReference type="SUPFAM" id="SSF52540">
    <property type="entry name" value="P-loop containing nucleoside triphosphate hydrolases"/>
    <property type="match status" value="1"/>
</dbReference>
<dbReference type="Gene3D" id="3.40.50.300">
    <property type="entry name" value="P-loop containing nucleotide triphosphate hydrolases"/>
    <property type="match status" value="1"/>
</dbReference>
<evidence type="ECO:0000313" key="3">
    <source>
        <dbReference type="Proteomes" id="UP001164286"/>
    </source>
</evidence>
<evidence type="ECO:0000259" key="1">
    <source>
        <dbReference type="Pfam" id="PF00485"/>
    </source>
</evidence>
<dbReference type="Pfam" id="PF00485">
    <property type="entry name" value="PRK"/>
    <property type="match status" value="1"/>
</dbReference>
<keyword evidence="3" id="KW-1185">Reference proteome</keyword>
<proteinExistence type="predicted"/>
<reference evidence="2" key="1">
    <citation type="journal article" date="2022" name="G3 (Bethesda)">
        <title>High quality genome of the basidiomycete yeast Dioszegia hungarica PDD-24b-2 isolated from cloud water.</title>
        <authorList>
            <person name="Jarrige D."/>
            <person name="Haridas S."/>
            <person name="Bleykasten-Grosshans C."/>
            <person name="Joly M."/>
            <person name="Nadalig T."/>
            <person name="Sancelme M."/>
            <person name="Vuilleumier S."/>
            <person name="Grigoriev I.V."/>
            <person name="Amato P."/>
            <person name="Bringel F."/>
        </authorList>
    </citation>
    <scope>NUCLEOTIDE SEQUENCE</scope>
    <source>
        <strain evidence="2">PDD-24b-2</strain>
    </source>
</reference>
<comment type="caution">
    <text evidence="2">The sequence shown here is derived from an EMBL/GenBank/DDBJ whole genome shotgun (WGS) entry which is preliminary data.</text>
</comment>
<gene>
    <name evidence="2" type="ORF">MKK02DRAFT_19396</name>
</gene>
<dbReference type="Proteomes" id="UP001164286">
    <property type="component" value="Unassembled WGS sequence"/>
</dbReference>
<feature type="non-terminal residue" evidence="2">
    <location>
        <position position="246"/>
    </location>
</feature>
<dbReference type="InterPro" id="IPR027417">
    <property type="entry name" value="P-loop_NTPase"/>
</dbReference>
<dbReference type="GO" id="GO:0016301">
    <property type="term" value="F:kinase activity"/>
    <property type="evidence" value="ECO:0007669"/>
    <property type="project" value="InterPro"/>
</dbReference>
<dbReference type="GeneID" id="77725290"/>
<dbReference type="InterPro" id="IPR006083">
    <property type="entry name" value="PRK/URK"/>
</dbReference>
<dbReference type="PANTHER" id="PTHR10285">
    <property type="entry name" value="URIDINE KINASE"/>
    <property type="match status" value="1"/>
</dbReference>
<protein>
    <submittedName>
        <fullName evidence="2">P-loop containing nucleoside triphosphate hydrolase protein</fullName>
    </submittedName>
</protein>
<dbReference type="GO" id="GO:0005524">
    <property type="term" value="F:ATP binding"/>
    <property type="evidence" value="ECO:0007669"/>
    <property type="project" value="InterPro"/>
</dbReference>
<feature type="domain" description="Phosphoribulokinase/uridine kinase" evidence="1">
    <location>
        <begin position="124"/>
        <end position="193"/>
    </location>
</feature>
<sequence>SSAPGSGKSTLAYPLTAHLNAVLSGRPEKTFAVDSSTGLIPSMKAGPSSLPESPISAGGGGDEVAICVGLDGWHHSRKELDKFEDPDHAHFRRGAAFTFNLPSYLSFVQRLRIPLSPLPPPRAIPFPTFNHALKDPTPSPISILPPHRIVIIEGLYTMLDRPGWRECAEMMDLRVWVETDRQVCRERVIRRNFEAGIVDDLKACEERVVDASDMVNGDEVRQNRYLPTDIIEPKDDLSLGNGNAST</sequence>
<organism evidence="2 3">
    <name type="scientific">Dioszegia hungarica</name>
    <dbReference type="NCBI Taxonomy" id="4972"/>
    <lineage>
        <taxon>Eukaryota</taxon>
        <taxon>Fungi</taxon>
        <taxon>Dikarya</taxon>
        <taxon>Basidiomycota</taxon>
        <taxon>Agaricomycotina</taxon>
        <taxon>Tremellomycetes</taxon>
        <taxon>Tremellales</taxon>
        <taxon>Bulleribasidiaceae</taxon>
        <taxon>Dioszegia</taxon>
    </lineage>
</organism>
<dbReference type="RefSeq" id="XP_052949274.1">
    <property type="nucleotide sequence ID" value="XM_053086089.1"/>
</dbReference>
<name>A0AA38HE18_9TREE</name>
<dbReference type="EMBL" id="JAKWFO010000001">
    <property type="protein sequence ID" value="KAI9639497.1"/>
    <property type="molecule type" value="Genomic_DNA"/>
</dbReference>
<evidence type="ECO:0000313" key="2">
    <source>
        <dbReference type="EMBL" id="KAI9639497.1"/>
    </source>
</evidence>
<dbReference type="AlphaFoldDB" id="A0AA38HE18"/>
<dbReference type="GO" id="GO:0016787">
    <property type="term" value="F:hydrolase activity"/>
    <property type="evidence" value="ECO:0007669"/>
    <property type="project" value="UniProtKB-KW"/>
</dbReference>
<keyword evidence="2" id="KW-0378">Hydrolase</keyword>